<dbReference type="EMBL" id="LT598491">
    <property type="protein sequence ID" value="SCW04159.1"/>
    <property type="molecule type" value="Genomic_DNA"/>
</dbReference>
<evidence type="ECO:0000256" key="2">
    <source>
        <dbReference type="SAM" id="Phobius"/>
    </source>
</evidence>
<dbReference type="Proteomes" id="UP000190831">
    <property type="component" value="Chromosome H"/>
</dbReference>
<evidence type="ECO:0000256" key="1">
    <source>
        <dbReference type="SAM" id="MobiDB-lite"/>
    </source>
</evidence>
<name>A0A1G4MK99_LACFM</name>
<feature type="region of interest" description="Disordered" evidence="1">
    <location>
        <begin position="175"/>
        <end position="202"/>
    </location>
</feature>
<keyword evidence="5" id="KW-1185">Reference proteome</keyword>
<dbReference type="GO" id="GO:0042134">
    <property type="term" value="F:rRNA primary transcript binding"/>
    <property type="evidence" value="ECO:0007669"/>
    <property type="project" value="InterPro"/>
</dbReference>
<dbReference type="InterPro" id="IPR047205">
    <property type="entry name" value="RMP1"/>
</dbReference>
<protein>
    <submittedName>
        <fullName evidence="4">LAFE_0H07382g1_1</fullName>
    </submittedName>
</protein>
<dbReference type="PANTHER" id="PTHR37792:SF1">
    <property type="entry name" value="RIBONUCLEASE MRP PROTEIN SUBUNIT RMP1"/>
    <property type="match status" value="1"/>
</dbReference>
<accession>A0A1G4MK99</accession>
<keyword evidence="2" id="KW-0812">Transmembrane</keyword>
<dbReference type="CDD" id="cd22573">
    <property type="entry name" value="RMP1_RBD"/>
    <property type="match status" value="1"/>
</dbReference>
<sequence length="202" mass="23459">MDGDIVALCDKLYQEYLLIHLIYHRNKNQHRASIWWRQFNELKRTVSQVLKQLRKHKPSDKDGITLFSLLKRLRNQQVSKMYYGFNGVIALGQFVTLGVVLVGLLARVYGIFTEISKLKEERFVKLGCVFHDPRRIESSTQLRLQNINGEEIGEEVTEGYLNKFNEVKSFERTNPVKTTGSKVKKKAKKGKKKRSVIDDIFG</sequence>
<feature type="domain" description="RNase MRP protein 1 RNA binding" evidence="3">
    <location>
        <begin position="18"/>
        <end position="107"/>
    </location>
</feature>
<dbReference type="GO" id="GO:0000466">
    <property type="term" value="P:maturation of 5.8S rRNA from tricistronic rRNA transcript (SSU-rRNA, 5.8S rRNA, LSU-rRNA)"/>
    <property type="evidence" value="ECO:0007669"/>
    <property type="project" value="TreeGrafter"/>
</dbReference>
<dbReference type="OrthoDB" id="5414547at2759"/>
<dbReference type="STRING" id="4955.A0A1G4MK99"/>
<dbReference type="GO" id="GO:0000294">
    <property type="term" value="P:nuclear-transcribed mRNA catabolic process, RNase MRP-dependent"/>
    <property type="evidence" value="ECO:0007669"/>
    <property type="project" value="TreeGrafter"/>
</dbReference>
<reference evidence="4 5" key="1">
    <citation type="submission" date="2016-03" db="EMBL/GenBank/DDBJ databases">
        <authorList>
            <person name="Devillers H."/>
        </authorList>
    </citation>
    <scope>NUCLEOTIDE SEQUENCE [LARGE SCALE GENOMIC DNA]</scope>
    <source>
        <strain evidence="4">CBS 6772</strain>
    </source>
</reference>
<proteinExistence type="predicted"/>
<feature type="transmembrane region" description="Helical" evidence="2">
    <location>
        <begin position="81"/>
        <end position="106"/>
    </location>
</feature>
<dbReference type="GO" id="GO:0000172">
    <property type="term" value="C:ribonuclease MRP complex"/>
    <property type="evidence" value="ECO:0007669"/>
    <property type="project" value="InterPro"/>
</dbReference>
<dbReference type="AlphaFoldDB" id="A0A1G4MK99"/>
<evidence type="ECO:0000313" key="4">
    <source>
        <dbReference type="EMBL" id="SCW04159.1"/>
    </source>
</evidence>
<evidence type="ECO:0000313" key="5">
    <source>
        <dbReference type="Proteomes" id="UP000190831"/>
    </source>
</evidence>
<feature type="compositionally biased region" description="Basic residues" evidence="1">
    <location>
        <begin position="182"/>
        <end position="194"/>
    </location>
</feature>
<dbReference type="PANTHER" id="PTHR37792">
    <property type="entry name" value="RIBONUCLEASE MRP PROTEIN SUBUNIT RMP1"/>
    <property type="match status" value="1"/>
</dbReference>
<dbReference type="InterPro" id="IPR047204">
    <property type="entry name" value="RMP1_RBD"/>
</dbReference>
<keyword evidence="2" id="KW-1133">Transmembrane helix</keyword>
<dbReference type="OMA" id="VIPRCYI"/>
<gene>
    <name evidence="4" type="ORF">LAFE_0H07382G</name>
</gene>
<keyword evidence="2" id="KW-0472">Membrane</keyword>
<dbReference type="Pfam" id="PF20945">
    <property type="entry name" value="RMP1"/>
    <property type="match status" value="1"/>
</dbReference>
<organism evidence="4 5">
    <name type="scientific">Lachancea fermentati</name>
    <name type="common">Zygosaccharomyces fermentati</name>
    <dbReference type="NCBI Taxonomy" id="4955"/>
    <lineage>
        <taxon>Eukaryota</taxon>
        <taxon>Fungi</taxon>
        <taxon>Dikarya</taxon>
        <taxon>Ascomycota</taxon>
        <taxon>Saccharomycotina</taxon>
        <taxon>Saccharomycetes</taxon>
        <taxon>Saccharomycetales</taxon>
        <taxon>Saccharomycetaceae</taxon>
        <taxon>Lachancea</taxon>
    </lineage>
</organism>
<evidence type="ECO:0000259" key="3">
    <source>
        <dbReference type="Pfam" id="PF20945"/>
    </source>
</evidence>